<reference evidence="1" key="1">
    <citation type="submission" date="2020-04" db="EMBL/GenBank/DDBJ databases">
        <authorList>
            <person name="Chiriac C."/>
            <person name="Salcher M."/>
            <person name="Ghai R."/>
            <person name="Kavagutti S V."/>
        </authorList>
    </citation>
    <scope>NUCLEOTIDE SEQUENCE</scope>
</reference>
<accession>A0A6J5NNW0</accession>
<dbReference type="EMBL" id="LR796706">
    <property type="protein sequence ID" value="CAB4161520.1"/>
    <property type="molecule type" value="Genomic_DNA"/>
</dbReference>
<sequence length="215" mass="21333">MCNARALGIAAIVGIGVATGGFGLLGAGAAAGAAGAGGAAAAAGTAAAGTAAASTAAGSMTALQTASLAASIGGAGLSAFGQYQQADAAKKSAQFNQEVANIQARDALKRGEFESEQAGRKVAQMRGRQRVALAASGLDLSYGSPADILEQTDYYGLEDQRTVANNARREASMFANRATMSGMQAASINPGFEAGTTLLAGAANVSDKWARYRGY</sequence>
<evidence type="ECO:0000313" key="1">
    <source>
        <dbReference type="EMBL" id="CAB4161520.1"/>
    </source>
</evidence>
<name>A0A6J5NNW0_9CAUD</name>
<proteinExistence type="predicted"/>
<gene>
    <name evidence="1" type="ORF">UFOVP728_57</name>
</gene>
<organism evidence="1">
    <name type="scientific">uncultured Caudovirales phage</name>
    <dbReference type="NCBI Taxonomy" id="2100421"/>
    <lineage>
        <taxon>Viruses</taxon>
        <taxon>Duplodnaviria</taxon>
        <taxon>Heunggongvirae</taxon>
        <taxon>Uroviricota</taxon>
        <taxon>Caudoviricetes</taxon>
        <taxon>Peduoviridae</taxon>
        <taxon>Maltschvirus</taxon>
        <taxon>Maltschvirus maltsch</taxon>
    </lineage>
</organism>
<protein>
    <submittedName>
        <fullName evidence="1">Uncharacterized protein</fullName>
    </submittedName>
</protein>